<proteinExistence type="inferred from homology"/>
<accession>A0ABM4WM86</accession>
<dbReference type="RefSeq" id="XP_071932883.1">
    <property type="nucleotide sequence ID" value="XM_072076782.1"/>
</dbReference>
<comment type="similarity">
    <text evidence="1">Belongs to the ARG7 family.</text>
</comment>
<protein>
    <submittedName>
        <fullName evidence="3">Auxin-induced protein X10A-like</fullName>
    </submittedName>
</protein>
<dbReference type="GeneID" id="140035521"/>
<sequence>MAIRLPRIIQAKQILKRSLLTSNAAISASVDVPRGYLAVYVGESKKKRFVIPVAYLNEPEFQELLTQAEEEFGFDHPMGGLTIPCREDIFIDLTSRLGRNMKQADCFVQLPLNQSCETLLLKRVEGKDSGIQVPINPIETAYQSDWTTLGSGQWAECDRGPVHSAGVRTLDRI</sequence>
<evidence type="ECO:0000313" key="2">
    <source>
        <dbReference type="Proteomes" id="UP001652660"/>
    </source>
</evidence>
<dbReference type="Pfam" id="PF02519">
    <property type="entry name" value="Auxin_inducible"/>
    <property type="match status" value="1"/>
</dbReference>
<organism evidence="2 3">
    <name type="scientific">Coffea arabica</name>
    <name type="common">Arabian coffee</name>
    <dbReference type="NCBI Taxonomy" id="13443"/>
    <lineage>
        <taxon>Eukaryota</taxon>
        <taxon>Viridiplantae</taxon>
        <taxon>Streptophyta</taxon>
        <taxon>Embryophyta</taxon>
        <taxon>Tracheophyta</taxon>
        <taxon>Spermatophyta</taxon>
        <taxon>Magnoliopsida</taxon>
        <taxon>eudicotyledons</taxon>
        <taxon>Gunneridae</taxon>
        <taxon>Pentapetalae</taxon>
        <taxon>asterids</taxon>
        <taxon>lamiids</taxon>
        <taxon>Gentianales</taxon>
        <taxon>Rubiaceae</taxon>
        <taxon>Ixoroideae</taxon>
        <taxon>Gardenieae complex</taxon>
        <taxon>Bertiereae - Coffeeae clade</taxon>
        <taxon>Coffeeae</taxon>
        <taxon>Coffea</taxon>
    </lineage>
</organism>
<reference evidence="3" key="1">
    <citation type="submission" date="2025-08" db="UniProtKB">
        <authorList>
            <consortium name="RefSeq"/>
        </authorList>
    </citation>
    <scope>IDENTIFICATION</scope>
    <source>
        <tissue evidence="3">Leaves</tissue>
    </source>
</reference>
<dbReference type="InterPro" id="IPR003676">
    <property type="entry name" value="SAUR_fam"/>
</dbReference>
<evidence type="ECO:0000313" key="3">
    <source>
        <dbReference type="RefSeq" id="XP_071932883.1"/>
    </source>
</evidence>
<dbReference type="Proteomes" id="UP001652660">
    <property type="component" value="Chromosome 2c"/>
</dbReference>
<gene>
    <name evidence="3" type="primary">LOC140035521</name>
</gene>
<evidence type="ECO:0000256" key="1">
    <source>
        <dbReference type="ARBA" id="ARBA00006974"/>
    </source>
</evidence>
<name>A0ABM4WM86_COFAR</name>
<dbReference type="PANTHER" id="PTHR31929">
    <property type="entry name" value="SAUR-LIKE AUXIN-RESPONSIVE PROTEIN FAMILY-RELATED"/>
    <property type="match status" value="1"/>
</dbReference>
<keyword evidence="2" id="KW-1185">Reference proteome</keyword>